<keyword evidence="6 10" id="KW-0418">Kinase</keyword>
<dbReference type="STRING" id="184922.A8B738"/>
<dbReference type="PANTHER" id="PTHR45832">
    <property type="entry name" value="SERINE/THREONINE-PROTEIN KINASE SAMKA-RELATED-RELATED"/>
    <property type="match status" value="1"/>
</dbReference>
<dbReference type="EC" id="2.7.11.1" evidence="2"/>
<gene>
    <name evidence="10" type="ORF">GL50803_002796</name>
</gene>
<dbReference type="SUPFAM" id="SSF56112">
    <property type="entry name" value="Protein kinase-like (PK-like)"/>
    <property type="match status" value="1"/>
</dbReference>
<dbReference type="FunCoup" id="A8B738">
    <property type="interactions" value="146"/>
</dbReference>
<dbReference type="RefSeq" id="XP_001709131.1">
    <property type="nucleotide sequence ID" value="XM_001709079.1"/>
</dbReference>
<keyword evidence="7" id="KW-0067">ATP-binding</keyword>
<dbReference type="InterPro" id="IPR033923">
    <property type="entry name" value="PAK_BD"/>
</dbReference>
<evidence type="ECO:0000256" key="8">
    <source>
        <dbReference type="ARBA" id="ARBA00047899"/>
    </source>
</evidence>
<dbReference type="InterPro" id="IPR011009">
    <property type="entry name" value="Kinase-like_dom_sf"/>
</dbReference>
<comment type="similarity">
    <text evidence="1">Belongs to the protein kinase superfamily. STE Ser/Thr protein kinase family. STE20 subfamily.</text>
</comment>
<evidence type="ECO:0000256" key="2">
    <source>
        <dbReference type="ARBA" id="ARBA00012513"/>
    </source>
</evidence>
<evidence type="ECO:0000256" key="3">
    <source>
        <dbReference type="ARBA" id="ARBA00022527"/>
    </source>
</evidence>
<comment type="catalytic activity">
    <reaction evidence="8">
        <text>L-threonyl-[protein] + ATP = O-phospho-L-threonyl-[protein] + ADP + H(+)</text>
        <dbReference type="Rhea" id="RHEA:46608"/>
        <dbReference type="Rhea" id="RHEA-COMP:11060"/>
        <dbReference type="Rhea" id="RHEA-COMP:11605"/>
        <dbReference type="ChEBI" id="CHEBI:15378"/>
        <dbReference type="ChEBI" id="CHEBI:30013"/>
        <dbReference type="ChEBI" id="CHEBI:30616"/>
        <dbReference type="ChEBI" id="CHEBI:61977"/>
        <dbReference type="ChEBI" id="CHEBI:456216"/>
        <dbReference type="EC" id="2.7.11.1"/>
    </reaction>
</comment>
<dbReference type="SMART" id="SM00285">
    <property type="entry name" value="PBD"/>
    <property type="match status" value="2"/>
</dbReference>
<dbReference type="InterPro" id="IPR017441">
    <property type="entry name" value="Protein_kinase_ATP_BS"/>
</dbReference>
<dbReference type="InterPro" id="IPR036936">
    <property type="entry name" value="CRIB_dom_sf"/>
</dbReference>
<dbReference type="PANTHER" id="PTHR45832:SF22">
    <property type="entry name" value="SERINE_THREONINE-PROTEIN KINASE SAMKA-RELATED"/>
    <property type="match status" value="1"/>
</dbReference>
<dbReference type="AlphaFoldDB" id="A8B738"/>
<name>A8B738_GIAIC</name>
<dbReference type="VEuPathDB" id="GiardiaDB:GL50803_2796"/>
<accession>A8B738</accession>
<keyword evidence="4" id="KW-0808">Transferase</keyword>
<keyword evidence="5" id="KW-0547">Nucleotide-binding</keyword>
<dbReference type="PROSITE" id="PS00107">
    <property type="entry name" value="PROTEIN_KINASE_ATP"/>
    <property type="match status" value="1"/>
</dbReference>
<comment type="catalytic activity">
    <reaction evidence="9">
        <text>L-seryl-[protein] + ATP = O-phospho-L-seryl-[protein] + ADP + H(+)</text>
        <dbReference type="Rhea" id="RHEA:17989"/>
        <dbReference type="Rhea" id="RHEA-COMP:9863"/>
        <dbReference type="Rhea" id="RHEA-COMP:11604"/>
        <dbReference type="ChEBI" id="CHEBI:15378"/>
        <dbReference type="ChEBI" id="CHEBI:29999"/>
        <dbReference type="ChEBI" id="CHEBI:30616"/>
        <dbReference type="ChEBI" id="CHEBI:83421"/>
        <dbReference type="ChEBI" id="CHEBI:456216"/>
        <dbReference type="EC" id="2.7.11.1"/>
    </reaction>
</comment>
<dbReference type="FunFam" id="1.10.510.10:FF:001514">
    <property type="entry name" value="Kinase, STE STE20"/>
    <property type="match status" value="1"/>
</dbReference>
<dbReference type="GO" id="GO:0004674">
    <property type="term" value="F:protein serine/threonine kinase activity"/>
    <property type="evidence" value="ECO:0000318"/>
    <property type="project" value="GO_Central"/>
</dbReference>
<dbReference type="Pfam" id="PF00069">
    <property type="entry name" value="Pkinase"/>
    <property type="match status" value="1"/>
</dbReference>
<dbReference type="Pfam" id="PF00786">
    <property type="entry name" value="PBD"/>
    <property type="match status" value="2"/>
</dbReference>
<dbReference type="SMART" id="SM00220">
    <property type="entry name" value="S_TKc"/>
    <property type="match status" value="1"/>
</dbReference>
<dbReference type="CDD" id="cd01093">
    <property type="entry name" value="CRIB_PAK_like"/>
    <property type="match status" value="1"/>
</dbReference>
<dbReference type="PROSITE" id="PS50011">
    <property type="entry name" value="PROTEIN_KINASE_DOM"/>
    <property type="match status" value="1"/>
</dbReference>
<dbReference type="KEGG" id="gla:GL50803_002796"/>
<evidence type="ECO:0000256" key="9">
    <source>
        <dbReference type="ARBA" id="ARBA00048679"/>
    </source>
</evidence>
<sequence length="570" mass="64237">MFKKKNKKNAFNEQIESSSISQPFDLKRGISVRYDPQTGKFTGLPEEWQKLGLIPESMISTITDMANAAPSLEDGGNGDKPLIKLSSQSIDKQIDFHTGNIAPSFLATNATLDSLYHIDQMDILTDAVKPTLPSKKLLRSLQTQNIFISRPTGFTHKNHVTVDPTNATRYIGLPKEWEAKLEAVGLDIQKIGQNKDDLDALCAIMDNFYDDKIPIKPDDQDFMIQAFDGTDKYAVPKFHSLPTADTYNDILEKLHDNFTEVNTIADVYSNPQEVGHGSSGHVYRATEIKTGNVVAIKSISAINFLTDDGKKVRDIKSAEAATLMALKNEVALMYLSKECEYIVKLHKVYFSKAAKEFYMIMDYCNANCLTNILSRHGYIKNERVSCMIIRDILKALNHLHENHRIYRDLKSDNVLLNAELINSLAQDGAITKKKKFSLKLSDFGFAVQLNTKQPTRKSVVGTPFWMAPELIRGTEYNTKVDCWSLGIVVLELCESLPPHMEMQPLKAVFKIVTSPAPSFKKPSQWTPELNDFLARCLDKDPDSRWSCAQLLEHPWIKSVDNAPLDLSDYF</sequence>
<dbReference type="GO" id="GO:0005524">
    <property type="term" value="F:ATP binding"/>
    <property type="evidence" value="ECO:0007669"/>
    <property type="project" value="UniProtKB-UniRule"/>
</dbReference>
<evidence type="ECO:0000256" key="5">
    <source>
        <dbReference type="ARBA" id="ARBA00022741"/>
    </source>
</evidence>
<reference evidence="10 11" key="1">
    <citation type="journal article" date="2007" name="Science">
        <title>Genomic minimalism in the early diverging intestinal parasite Giardia lamblia.</title>
        <authorList>
            <person name="Morrison H.G."/>
            <person name="McArthur A.G."/>
            <person name="Gillin F.D."/>
            <person name="Aley S.B."/>
            <person name="Adam R.D."/>
            <person name="Olsen G.J."/>
            <person name="Best A.A."/>
            <person name="Cande W.Z."/>
            <person name="Chen F."/>
            <person name="Cipriano M.J."/>
            <person name="Davids B.J."/>
            <person name="Dawson S.C."/>
            <person name="Elmendorf H.G."/>
            <person name="Hehl A.B."/>
            <person name="Holder M.E."/>
            <person name="Huse S.M."/>
            <person name="Kim U.U."/>
            <person name="Lasek-Nesselquist E."/>
            <person name="Manning G."/>
            <person name="Nigam A."/>
            <person name="Nixon J.E."/>
            <person name="Palm D."/>
            <person name="Passamaneck N.E."/>
            <person name="Prabhu A."/>
            <person name="Reich C.I."/>
            <person name="Reiner D.S."/>
            <person name="Samuelson J."/>
            <person name="Svard S.G."/>
            <person name="Sogin M.L."/>
        </authorList>
    </citation>
    <scope>NUCLEOTIDE SEQUENCE [LARGE SCALE GENOMIC DNA]</scope>
    <source>
        <strain evidence="10 11">WB C6</strain>
    </source>
</reference>
<dbReference type="OMA" id="DYCNANC"/>
<dbReference type="Proteomes" id="UP000001548">
    <property type="component" value="Unassembled WGS sequence"/>
</dbReference>
<evidence type="ECO:0000256" key="1">
    <source>
        <dbReference type="ARBA" id="ARBA00008874"/>
    </source>
</evidence>
<keyword evidence="3" id="KW-0723">Serine/threonine-protein kinase</keyword>
<proteinExistence type="inferred from homology"/>
<dbReference type="InterPro" id="IPR051931">
    <property type="entry name" value="PAK3-like"/>
</dbReference>
<evidence type="ECO:0000313" key="11">
    <source>
        <dbReference type="Proteomes" id="UP000001548"/>
    </source>
</evidence>
<comment type="caution">
    <text evidence="10">The sequence shown here is derived from an EMBL/GenBank/DDBJ whole genome shotgun (WGS) entry which is preliminary data.</text>
</comment>
<keyword evidence="11" id="KW-1185">Reference proteome</keyword>
<dbReference type="Gene3D" id="1.10.510.10">
    <property type="entry name" value="Transferase(Phosphotransferase) domain 1"/>
    <property type="match status" value="1"/>
</dbReference>
<organism evidence="10 11">
    <name type="scientific">Giardia intestinalis (strain ATCC 50803 / WB clone C6)</name>
    <name type="common">Giardia lamblia</name>
    <dbReference type="NCBI Taxonomy" id="184922"/>
    <lineage>
        <taxon>Eukaryota</taxon>
        <taxon>Metamonada</taxon>
        <taxon>Diplomonadida</taxon>
        <taxon>Hexamitidae</taxon>
        <taxon>Giardiinae</taxon>
        <taxon>Giardia</taxon>
    </lineage>
</organism>
<evidence type="ECO:0000256" key="4">
    <source>
        <dbReference type="ARBA" id="ARBA00022679"/>
    </source>
</evidence>
<dbReference type="EMBL" id="AACB03000005">
    <property type="protein sequence ID" value="KAE8301789.1"/>
    <property type="molecule type" value="Genomic_DNA"/>
</dbReference>
<evidence type="ECO:0000313" key="10">
    <source>
        <dbReference type="EMBL" id="KAE8301789.1"/>
    </source>
</evidence>
<dbReference type="GeneID" id="5702051"/>
<evidence type="ECO:0000256" key="6">
    <source>
        <dbReference type="ARBA" id="ARBA00022777"/>
    </source>
</evidence>
<dbReference type="InterPro" id="IPR000719">
    <property type="entry name" value="Prot_kinase_dom"/>
</dbReference>
<dbReference type="InterPro" id="IPR000095">
    <property type="entry name" value="CRIB_dom"/>
</dbReference>
<dbReference type="GO" id="GO:0005737">
    <property type="term" value="C:cytoplasm"/>
    <property type="evidence" value="ECO:0000318"/>
    <property type="project" value="GO_Central"/>
</dbReference>
<dbReference type="HOGENOM" id="CLU_000288_26_6_1"/>
<dbReference type="GO" id="GO:0035556">
    <property type="term" value="P:intracellular signal transduction"/>
    <property type="evidence" value="ECO:0000318"/>
    <property type="project" value="GO_Central"/>
</dbReference>
<dbReference type="Gene3D" id="3.90.810.10">
    <property type="entry name" value="CRIB domain"/>
    <property type="match status" value="2"/>
</dbReference>
<evidence type="ECO:0000256" key="7">
    <source>
        <dbReference type="ARBA" id="ARBA00022840"/>
    </source>
</evidence>
<protein>
    <recommendedName>
        <fullName evidence="2">non-specific serine/threonine protein kinase</fullName>
        <ecNumber evidence="2">2.7.11.1</ecNumber>
    </recommendedName>
</protein>